<organism evidence="1 2">
    <name type="scientific">Thraustotheca clavata</name>
    <dbReference type="NCBI Taxonomy" id="74557"/>
    <lineage>
        <taxon>Eukaryota</taxon>
        <taxon>Sar</taxon>
        <taxon>Stramenopiles</taxon>
        <taxon>Oomycota</taxon>
        <taxon>Saprolegniomycetes</taxon>
        <taxon>Saprolegniales</taxon>
        <taxon>Achlyaceae</taxon>
        <taxon>Thraustotheca</taxon>
    </lineage>
</organism>
<dbReference type="OrthoDB" id="44355at2759"/>
<name>A0A1V9Z7X9_9STRA</name>
<protein>
    <recommendedName>
        <fullName evidence="3">PX domain-containing protein</fullName>
    </recommendedName>
</protein>
<gene>
    <name evidence="1" type="ORF">THRCLA_08245</name>
</gene>
<dbReference type="Gene3D" id="3.30.1520.10">
    <property type="entry name" value="Phox-like domain"/>
    <property type="match status" value="1"/>
</dbReference>
<dbReference type="SUPFAM" id="SSF64268">
    <property type="entry name" value="PX domain"/>
    <property type="match status" value="1"/>
</dbReference>
<evidence type="ECO:0000313" key="1">
    <source>
        <dbReference type="EMBL" id="OQR94106.1"/>
    </source>
</evidence>
<keyword evidence="2" id="KW-1185">Reference proteome</keyword>
<dbReference type="EMBL" id="JNBS01002206">
    <property type="protein sequence ID" value="OQR94106.1"/>
    <property type="molecule type" value="Genomic_DNA"/>
</dbReference>
<evidence type="ECO:0008006" key="3">
    <source>
        <dbReference type="Google" id="ProtNLM"/>
    </source>
</evidence>
<dbReference type="InterPro" id="IPR036871">
    <property type="entry name" value="PX_dom_sf"/>
</dbReference>
<dbReference type="AlphaFoldDB" id="A0A1V9Z7X9"/>
<dbReference type="CDD" id="cd06093">
    <property type="entry name" value="PX_domain"/>
    <property type="match status" value="1"/>
</dbReference>
<comment type="caution">
    <text evidence="1">The sequence shown here is derived from an EMBL/GenBank/DDBJ whole genome shotgun (WGS) entry which is preliminary data.</text>
</comment>
<dbReference type="GO" id="GO:0035091">
    <property type="term" value="F:phosphatidylinositol binding"/>
    <property type="evidence" value="ECO:0007669"/>
    <property type="project" value="InterPro"/>
</dbReference>
<reference evidence="1 2" key="1">
    <citation type="journal article" date="2014" name="Genome Biol. Evol.">
        <title>The secreted proteins of Achlya hypogyna and Thraustotheca clavata identify the ancestral oomycete secretome and reveal gene acquisitions by horizontal gene transfer.</title>
        <authorList>
            <person name="Misner I."/>
            <person name="Blouin N."/>
            <person name="Leonard G."/>
            <person name="Richards T.A."/>
            <person name="Lane C.E."/>
        </authorList>
    </citation>
    <scope>NUCLEOTIDE SEQUENCE [LARGE SCALE GENOMIC DNA]</scope>
    <source>
        <strain evidence="1 2">ATCC 34112</strain>
    </source>
</reference>
<dbReference type="Proteomes" id="UP000243217">
    <property type="component" value="Unassembled WGS sequence"/>
</dbReference>
<accession>A0A1V9Z7X9</accession>
<evidence type="ECO:0000313" key="2">
    <source>
        <dbReference type="Proteomes" id="UP000243217"/>
    </source>
</evidence>
<proteinExistence type="predicted"/>
<sequence length="291" mass="33189">MATTKPPLDASHRPGIDIIATYMNSSDNRLNVKADSLRQLSIHMSGGSIHSENSIPKIQSRDSSGEWGWFHDIDSSTESMGDNSGALYCLRRRFSNGDSGNIVHDEQQSASRMTALKTFPNDGKVLTAAISIPKFRIVQSRVGADRHAEYLVTFKLGREYHSDWRRYSEFDAIVKKLDLSIYPRANVAWKAIDNRWFNRLEPSYLHNKCIALEVFLRDLMYELMEPNILIDFLGCRVNVRPSDTAAVRPAAQLPKELRPAQPQQERELFEKLWAENFKRSAVNYSEPVLTD</sequence>